<dbReference type="AlphaFoldDB" id="A0A4R8LYW8"/>
<keyword evidence="5" id="KW-0560">Oxidoreductase</keyword>
<evidence type="ECO:0000256" key="3">
    <source>
        <dbReference type="ARBA" id="ARBA00022485"/>
    </source>
</evidence>
<dbReference type="Pfam" id="PF02730">
    <property type="entry name" value="AFOR_N"/>
    <property type="match status" value="1"/>
</dbReference>
<evidence type="ECO:0000256" key="7">
    <source>
        <dbReference type="ARBA" id="ARBA00023014"/>
    </source>
</evidence>
<evidence type="ECO:0000256" key="2">
    <source>
        <dbReference type="ARBA" id="ARBA00011032"/>
    </source>
</evidence>
<accession>A0A4R8LYW8</accession>
<dbReference type="RefSeq" id="WP_166670209.1">
    <property type="nucleotide sequence ID" value="NZ_SORI01000030.1"/>
</dbReference>
<protein>
    <submittedName>
        <fullName evidence="10">Aldehyde:ferredoxin oxidoreductase</fullName>
    </submittedName>
</protein>
<dbReference type="SUPFAM" id="SSF48310">
    <property type="entry name" value="Aldehyde ferredoxin oxidoreductase, C-terminal domains"/>
    <property type="match status" value="1"/>
</dbReference>
<evidence type="ECO:0000256" key="5">
    <source>
        <dbReference type="ARBA" id="ARBA00023002"/>
    </source>
</evidence>
<dbReference type="Proteomes" id="UP000295066">
    <property type="component" value="Unassembled WGS sequence"/>
</dbReference>
<dbReference type="InterPro" id="IPR036503">
    <property type="entry name" value="Ald_Fedxn_OxRdtase_N_sf"/>
</dbReference>
<dbReference type="Gene3D" id="1.10.569.10">
    <property type="entry name" value="Aldehyde Ferredoxin Oxidoreductase Protein, subunit A, domain 2"/>
    <property type="match status" value="1"/>
</dbReference>
<evidence type="ECO:0000313" key="10">
    <source>
        <dbReference type="EMBL" id="TDY53584.1"/>
    </source>
</evidence>
<comment type="cofactor">
    <cofactor evidence="1">
        <name>[4Fe-4S] cluster</name>
        <dbReference type="ChEBI" id="CHEBI:49883"/>
    </cofactor>
</comment>
<evidence type="ECO:0000259" key="9">
    <source>
        <dbReference type="SMART" id="SM00790"/>
    </source>
</evidence>
<dbReference type="InterPro" id="IPR001203">
    <property type="entry name" value="OxRdtase_Ald_Fedxn_C"/>
</dbReference>
<dbReference type="GO" id="GO:0051539">
    <property type="term" value="F:4 iron, 4 sulfur cluster binding"/>
    <property type="evidence" value="ECO:0007669"/>
    <property type="project" value="UniProtKB-KW"/>
</dbReference>
<comment type="similarity">
    <text evidence="2">Belongs to the AOR/FOR family.</text>
</comment>
<dbReference type="SMART" id="SM00790">
    <property type="entry name" value="AFOR_N"/>
    <property type="match status" value="1"/>
</dbReference>
<reference evidence="10 11" key="1">
    <citation type="submission" date="2019-03" db="EMBL/GenBank/DDBJ databases">
        <title>Genomic Encyclopedia of Type Strains, Phase IV (KMG-IV): sequencing the most valuable type-strain genomes for metagenomic binning, comparative biology and taxonomic classification.</title>
        <authorList>
            <person name="Goeker M."/>
        </authorList>
    </citation>
    <scope>NUCLEOTIDE SEQUENCE [LARGE SCALE GENOMIC DNA]</scope>
    <source>
        <strain evidence="10 11">DSM 25964</strain>
    </source>
</reference>
<dbReference type="InterPro" id="IPR051919">
    <property type="entry name" value="W-dependent_AOR"/>
</dbReference>
<keyword evidence="11" id="KW-1185">Reference proteome</keyword>
<dbReference type="EMBL" id="SORI01000030">
    <property type="protein sequence ID" value="TDY53584.1"/>
    <property type="molecule type" value="Genomic_DNA"/>
</dbReference>
<organism evidence="10 11">
    <name type="scientific">Aminivibrio pyruvatiphilus</name>
    <dbReference type="NCBI Taxonomy" id="1005740"/>
    <lineage>
        <taxon>Bacteria</taxon>
        <taxon>Thermotogati</taxon>
        <taxon>Synergistota</taxon>
        <taxon>Synergistia</taxon>
        <taxon>Synergistales</taxon>
        <taxon>Aminobacteriaceae</taxon>
        <taxon>Aminivibrio</taxon>
    </lineage>
</organism>
<dbReference type="PANTHER" id="PTHR30038:SF7">
    <property type="entry name" value="TUNGSTEN-CONTAINING GLYCERALDEHYDE-3-PHOSPHATE:FERREDOXIN OXIDOREDUCTASE"/>
    <property type="match status" value="1"/>
</dbReference>
<dbReference type="GO" id="GO:0016625">
    <property type="term" value="F:oxidoreductase activity, acting on the aldehyde or oxo group of donors, iron-sulfur protein as acceptor"/>
    <property type="evidence" value="ECO:0007669"/>
    <property type="project" value="InterPro"/>
</dbReference>
<dbReference type="InterPro" id="IPR036021">
    <property type="entry name" value="Tungsten_al_ferr_oxy-like_C"/>
</dbReference>
<dbReference type="GO" id="GO:0009055">
    <property type="term" value="F:electron transfer activity"/>
    <property type="evidence" value="ECO:0007669"/>
    <property type="project" value="InterPro"/>
</dbReference>
<keyword evidence="3" id="KW-0004">4Fe-4S</keyword>
<dbReference type="InterPro" id="IPR013985">
    <property type="entry name" value="Ald_Fedxn_OxRdtase_dom3"/>
</dbReference>
<dbReference type="Pfam" id="PF01314">
    <property type="entry name" value="AFOR_C"/>
    <property type="match status" value="1"/>
</dbReference>
<dbReference type="SUPFAM" id="SSF56228">
    <property type="entry name" value="Aldehyde ferredoxin oxidoreductase, N-terminal domain"/>
    <property type="match status" value="1"/>
</dbReference>
<evidence type="ECO:0000256" key="4">
    <source>
        <dbReference type="ARBA" id="ARBA00022723"/>
    </source>
</evidence>
<gene>
    <name evidence="10" type="ORF">C8D99_1304</name>
</gene>
<keyword evidence="7" id="KW-0411">Iron-sulfur</keyword>
<dbReference type="InterPro" id="IPR013984">
    <property type="entry name" value="Ald_Fedxn_OxRdtase_dom2"/>
</dbReference>
<evidence type="ECO:0000256" key="6">
    <source>
        <dbReference type="ARBA" id="ARBA00023004"/>
    </source>
</evidence>
<dbReference type="Gene3D" id="3.60.9.10">
    <property type="entry name" value="Aldehyde ferredoxin oxidoreductase, N-terminal domain"/>
    <property type="match status" value="1"/>
</dbReference>
<dbReference type="PANTHER" id="PTHR30038">
    <property type="entry name" value="ALDEHYDE FERREDOXIN OXIDOREDUCTASE"/>
    <property type="match status" value="1"/>
</dbReference>
<evidence type="ECO:0000256" key="1">
    <source>
        <dbReference type="ARBA" id="ARBA00001966"/>
    </source>
</evidence>
<name>A0A4R8LYW8_9BACT</name>
<evidence type="ECO:0000256" key="8">
    <source>
        <dbReference type="ARBA" id="ARBA00049934"/>
    </source>
</evidence>
<dbReference type="InterPro" id="IPR013983">
    <property type="entry name" value="Ald_Fedxn_OxRdtase_N"/>
</dbReference>
<evidence type="ECO:0000313" key="11">
    <source>
        <dbReference type="Proteomes" id="UP000295066"/>
    </source>
</evidence>
<feature type="domain" description="Aldehyde ferredoxin oxidoreductase N-terminal" evidence="9">
    <location>
        <begin position="6"/>
        <end position="206"/>
    </location>
</feature>
<comment type="cofactor">
    <cofactor evidence="8">
        <name>tungstopterin</name>
        <dbReference type="ChEBI" id="CHEBI:30402"/>
    </cofactor>
</comment>
<comment type="caution">
    <text evidence="10">The sequence shown here is derived from an EMBL/GenBank/DDBJ whole genome shotgun (WGS) entry which is preliminary data.</text>
</comment>
<proteinExistence type="inferred from homology"/>
<dbReference type="Gene3D" id="1.10.599.10">
    <property type="entry name" value="Aldehyde Ferredoxin Oxidoreductase Protein, subunit A, domain 3"/>
    <property type="match status" value="1"/>
</dbReference>
<dbReference type="GO" id="GO:0046872">
    <property type="term" value="F:metal ion binding"/>
    <property type="evidence" value="ECO:0007669"/>
    <property type="project" value="UniProtKB-KW"/>
</dbReference>
<keyword evidence="6" id="KW-0408">Iron</keyword>
<sequence>MPEVKTGRVARVDLTERRVEIRETPDFYGNLGGRGFGVFELLRGVVPGTDPLSAENLLVFAAGSLTGTSFPGSSRIALVTKNVLSGGISTSSGGGNLGPKFRQAGFDALVISGRASSPCWILLKDGQVEIRDGSELWGLSVSETADAVRTVTGDSGAETASIGIAGERLAAVSCVMIDRAHALAWGGSGAVMGYKNLKAVAASGREIPKAADGDAFLAESRRYSWVLRASSASAALRAGGTHGMAGVGGWSGKVPTSVRNLQEEFWDGEKSARISEAAFRPMERKRTACWNCPLSCLHLYETERDGKRIEVEGMHANSVRGLGSNLDLDDPAALLEAHRLCNESGLDVDGVAAALGWAIECFERGLLGPADTDGLELRWGNGEAILALIGMIAERKGFGRLLGEGVLEAAKTVGRGSEQFAMHVKGVGLNEQGVRSHKAWGFGMAVSARGGGHLNGSPQTENRQISSWTGQWLFGNDNAGVPGSYGGKGRLVAWYEIYKAIVDSVGMCYFTSGWYDPALADIEPLSRALEAFGCGGLTPEEIWRRGRRIVEAEKAFNTVHAGFGRKDDMLPARVMEEPLTFGPYAGAVMDRPSFEKMLDEFYRERGWDPETGLQTTEGLMNIGAPDIAEYLRKGRWPETS</sequence>
<keyword evidence="4" id="KW-0479">Metal-binding</keyword>